<evidence type="ECO:0000313" key="3">
    <source>
        <dbReference type="Proteomes" id="UP001164439"/>
    </source>
</evidence>
<gene>
    <name evidence="2" type="ORF">STRCI_007297</name>
</gene>
<feature type="region of interest" description="Disordered" evidence="1">
    <location>
        <begin position="110"/>
        <end position="145"/>
    </location>
</feature>
<sequence length="145" mass="15608">MLAETLVALAAAGGAAVVQAAGTDAWEGLRSRLARWFGRGNAESESRELERLDRSADDLATLDDGEATQVRVRQEAAWQARIEALLESLGDGERERAAQELRALLEETGRRSAGGEGVHHNTFHGNTAFQVGDGNRQDNRFGPPA</sequence>
<dbReference type="RefSeq" id="WP_269663261.1">
    <property type="nucleotide sequence ID" value="NZ_CP114413.1"/>
</dbReference>
<organism evidence="2 3">
    <name type="scientific">Streptomyces cinnabarinus</name>
    <dbReference type="NCBI Taxonomy" id="67287"/>
    <lineage>
        <taxon>Bacteria</taxon>
        <taxon>Bacillati</taxon>
        <taxon>Actinomycetota</taxon>
        <taxon>Actinomycetes</taxon>
        <taxon>Kitasatosporales</taxon>
        <taxon>Streptomycetaceae</taxon>
        <taxon>Streptomyces</taxon>
    </lineage>
</organism>
<keyword evidence="3" id="KW-1185">Reference proteome</keyword>
<dbReference type="Proteomes" id="UP001164439">
    <property type="component" value="Chromosome"/>
</dbReference>
<evidence type="ECO:0000313" key="2">
    <source>
        <dbReference type="EMBL" id="WAZ25779.1"/>
    </source>
</evidence>
<dbReference type="EMBL" id="CP114413">
    <property type="protein sequence ID" value="WAZ25779.1"/>
    <property type="molecule type" value="Genomic_DNA"/>
</dbReference>
<name>A0ABY7KN56_9ACTN</name>
<accession>A0ABY7KN56</accession>
<protein>
    <submittedName>
        <fullName evidence="2">Uncharacterized protein</fullName>
    </submittedName>
</protein>
<proteinExistence type="predicted"/>
<reference evidence="2" key="1">
    <citation type="submission" date="2022-12" db="EMBL/GenBank/DDBJ databases">
        <authorList>
            <person name="Ruckert C."/>
            <person name="Busche T."/>
            <person name="Kalinowski J."/>
            <person name="Wittmann C."/>
        </authorList>
    </citation>
    <scope>NUCLEOTIDE SEQUENCE</scope>
    <source>
        <strain evidence="2">DSM 40467</strain>
    </source>
</reference>
<evidence type="ECO:0000256" key="1">
    <source>
        <dbReference type="SAM" id="MobiDB-lite"/>
    </source>
</evidence>